<feature type="chain" id="PRO_5025419342" evidence="2">
    <location>
        <begin position="22"/>
        <end position="118"/>
    </location>
</feature>
<feature type="region of interest" description="Disordered" evidence="1">
    <location>
        <begin position="26"/>
        <end position="50"/>
    </location>
</feature>
<gene>
    <name evidence="3" type="ORF">E5288_WYG021788</name>
</gene>
<feature type="signal peptide" evidence="2">
    <location>
        <begin position="1"/>
        <end position="21"/>
    </location>
</feature>
<organism evidence="3 4">
    <name type="scientific">Bos mutus</name>
    <name type="common">wild yak</name>
    <dbReference type="NCBI Taxonomy" id="72004"/>
    <lineage>
        <taxon>Eukaryota</taxon>
        <taxon>Metazoa</taxon>
        <taxon>Chordata</taxon>
        <taxon>Craniata</taxon>
        <taxon>Vertebrata</taxon>
        <taxon>Euteleostomi</taxon>
        <taxon>Mammalia</taxon>
        <taxon>Eutheria</taxon>
        <taxon>Laurasiatheria</taxon>
        <taxon>Artiodactyla</taxon>
        <taxon>Ruminantia</taxon>
        <taxon>Pecora</taxon>
        <taxon>Bovidae</taxon>
        <taxon>Bovinae</taxon>
        <taxon>Bos</taxon>
    </lineage>
</organism>
<evidence type="ECO:0000313" key="3">
    <source>
        <dbReference type="EMBL" id="MXQ98532.1"/>
    </source>
</evidence>
<proteinExistence type="predicted"/>
<dbReference type="EMBL" id="VBQZ03000250">
    <property type="protein sequence ID" value="MXQ98532.1"/>
    <property type="molecule type" value="Genomic_DNA"/>
</dbReference>
<keyword evidence="4" id="KW-1185">Reference proteome</keyword>
<evidence type="ECO:0000256" key="1">
    <source>
        <dbReference type="SAM" id="MobiDB-lite"/>
    </source>
</evidence>
<protein>
    <submittedName>
        <fullName evidence="3">Uncharacterized protein</fullName>
    </submittedName>
</protein>
<reference evidence="3" key="1">
    <citation type="submission" date="2019-10" db="EMBL/GenBank/DDBJ databases">
        <title>The sequence and de novo assembly of the wild yak genome.</title>
        <authorList>
            <person name="Liu Y."/>
        </authorList>
    </citation>
    <scope>NUCLEOTIDE SEQUENCE [LARGE SCALE GENOMIC DNA]</scope>
    <source>
        <strain evidence="3">WY2019</strain>
    </source>
</reference>
<evidence type="ECO:0000256" key="2">
    <source>
        <dbReference type="SAM" id="SignalP"/>
    </source>
</evidence>
<dbReference type="Proteomes" id="UP000322234">
    <property type="component" value="Unassembled WGS sequence"/>
</dbReference>
<name>A0A6B0S8B5_9CETA</name>
<evidence type="ECO:0000313" key="4">
    <source>
        <dbReference type="Proteomes" id="UP000322234"/>
    </source>
</evidence>
<feature type="region of interest" description="Disordered" evidence="1">
    <location>
        <begin position="71"/>
        <end position="118"/>
    </location>
</feature>
<dbReference type="AlphaFoldDB" id="A0A6B0S8B5"/>
<sequence>MGRFTCFILPPSSWLGAWVDAEPPPNAIQAPDAVPETKPGAKELSGRAVAPAAPRSTLAAATAQIRLHSLAVRSGEPRGPLPPAFRSPSRPALTPSPPATQREGSSWENAAPREHGEC</sequence>
<accession>A0A6B0S8B5</accession>
<comment type="caution">
    <text evidence="3">The sequence shown here is derived from an EMBL/GenBank/DDBJ whole genome shotgun (WGS) entry which is preliminary data.</text>
</comment>
<keyword evidence="2" id="KW-0732">Signal</keyword>